<feature type="region of interest" description="Disordered" evidence="8">
    <location>
        <begin position="1"/>
        <end position="81"/>
    </location>
</feature>
<dbReference type="InterPro" id="IPR028094">
    <property type="entry name" value="RTC4_C"/>
</dbReference>
<dbReference type="PANTHER" id="PTHR41391:SF1">
    <property type="entry name" value="RESTRICTION OF TELOMERE CAPPING PROTEIN 4"/>
    <property type="match status" value="1"/>
</dbReference>
<dbReference type="SMART" id="SM01312">
    <property type="entry name" value="RTC4"/>
    <property type="match status" value="1"/>
</dbReference>
<keyword evidence="7" id="KW-0539">Nucleus</keyword>
<dbReference type="OrthoDB" id="128308at2759"/>
<organism evidence="10 11">
    <name type="scientific">Steccherinum ochraceum</name>
    <dbReference type="NCBI Taxonomy" id="92696"/>
    <lineage>
        <taxon>Eukaryota</taxon>
        <taxon>Fungi</taxon>
        <taxon>Dikarya</taxon>
        <taxon>Basidiomycota</taxon>
        <taxon>Agaricomycotina</taxon>
        <taxon>Agaricomycetes</taxon>
        <taxon>Polyporales</taxon>
        <taxon>Steccherinaceae</taxon>
        <taxon>Steccherinum</taxon>
    </lineage>
</organism>
<accession>A0A4R0RXM5</accession>
<protein>
    <recommendedName>
        <fullName evidence="5">Restriction of telomere capping protein 4</fullName>
    </recommendedName>
</protein>
<evidence type="ECO:0000256" key="2">
    <source>
        <dbReference type="ARBA" id="ARBA00004123"/>
    </source>
</evidence>
<dbReference type="STRING" id="92696.A0A4R0RXM5"/>
<feature type="region of interest" description="Disordered" evidence="8">
    <location>
        <begin position="926"/>
        <end position="963"/>
    </location>
</feature>
<feature type="compositionally biased region" description="Basic and acidic residues" evidence="8">
    <location>
        <begin position="1"/>
        <end position="10"/>
    </location>
</feature>
<feature type="compositionally biased region" description="Low complexity" evidence="8">
    <location>
        <begin position="1001"/>
        <end position="1010"/>
    </location>
</feature>
<dbReference type="InterPro" id="IPR039024">
    <property type="entry name" value="RTC4"/>
</dbReference>
<dbReference type="PANTHER" id="PTHR41391">
    <property type="entry name" value="RESTRICTION OF TELOMERE CAPPING PROTEIN 4"/>
    <property type="match status" value="1"/>
</dbReference>
<feature type="compositionally biased region" description="Acidic residues" evidence="8">
    <location>
        <begin position="612"/>
        <end position="628"/>
    </location>
</feature>
<feature type="region of interest" description="Disordered" evidence="8">
    <location>
        <begin position="975"/>
        <end position="1028"/>
    </location>
</feature>
<feature type="compositionally biased region" description="Basic residues" evidence="8">
    <location>
        <begin position="391"/>
        <end position="400"/>
    </location>
</feature>
<feature type="compositionally biased region" description="Low complexity" evidence="8">
    <location>
        <begin position="227"/>
        <end position="249"/>
    </location>
</feature>
<dbReference type="EMBL" id="RWJN01000002">
    <property type="protein sequence ID" value="TCD71775.1"/>
    <property type="molecule type" value="Genomic_DNA"/>
</dbReference>
<evidence type="ECO:0000256" key="3">
    <source>
        <dbReference type="ARBA" id="ARBA00004496"/>
    </source>
</evidence>
<feature type="compositionally biased region" description="Basic residues" evidence="8">
    <location>
        <begin position="877"/>
        <end position="889"/>
    </location>
</feature>
<evidence type="ECO:0000256" key="4">
    <source>
        <dbReference type="ARBA" id="ARBA00009461"/>
    </source>
</evidence>
<evidence type="ECO:0000256" key="1">
    <source>
        <dbReference type="ARBA" id="ARBA00002738"/>
    </source>
</evidence>
<dbReference type="Pfam" id="PF14474">
    <property type="entry name" value="RTC4"/>
    <property type="match status" value="1"/>
</dbReference>
<feature type="compositionally biased region" description="Basic and acidic residues" evidence="8">
    <location>
        <begin position="935"/>
        <end position="945"/>
    </location>
</feature>
<keyword evidence="6" id="KW-0963">Cytoplasm</keyword>
<feature type="compositionally biased region" description="Low complexity" evidence="8">
    <location>
        <begin position="854"/>
        <end position="863"/>
    </location>
</feature>
<dbReference type="GO" id="GO:0005634">
    <property type="term" value="C:nucleus"/>
    <property type="evidence" value="ECO:0007669"/>
    <property type="project" value="UniProtKB-SubCell"/>
</dbReference>
<feature type="region of interest" description="Disordered" evidence="8">
    <location>
        <begin position="603"/>
        <end position="628"/>
    </location>
</feature>
<reference evidence="10 11" key="1">
    <citation type="submission" date="2018-11" db="EMBL/GenBank/DDBJ databases">
        <title>Genome assembly of Steccherinum ochraceum LE-BIN_3174, the white-rot fungus of the Steccherinaceae family (The Residual Polyporoid clade, Polyporales, Basidiomycota).</title>
        <authorList>
            <person name="Fedorova T.V."/>
            <person name="Glazunova O.A."/>
            <person name="Landesman E.O."/>
            <person name="Moiseenko K.V."/>
            <person name="Psurtseva N.V."/>
            <person name="Savinova O.S."/>
            <person name="Shakhova N.V."/>
            <person name="Tyazhelova T.V."/>
            <person name="Vasina D.V."/>
        </authorList>
    </citation>
    <scope>NUCLEOTIDE SEQUENCE [LARGE SCALE GENOMIC DNA]</scope>
    <source>
        <strain evidence="10 11">LE-BIN_3174</strain>
    </source>
</reference>
<feature type="compositionally biased region" description="Pro residues" evidence="8">
    <location>
        <begin position="185"/>
        <end position="206"/>
    </location>
</feature>
<feature type="domain" description="Restriction of telomere capping protein 4 C-terminal" evidence="9">
    <location>
        <begin position="632"/>
        <end position="751"/>
    </location>
</feature>
<name>A0A4R0RXM5_9APHY</name>
<evidence type="ECO:0000256" key="8">
    <source>
        <dbReference type="SAM" id="MobiDB-lite"/>
    </source>
</evidence>
<feature type="region of interest" description="Disordered" evidence="8">
    <location>
        <begin position="140"/>
        <end position="485"/>
    </location>
</feature>
<feature type="compositionally biased region" description="Polar residues" evidence="8">
    <location>
        <begin position="475"/>
        <end position="485"/>
    </location>
</feature>
<evidence type="ECO:0000256" key="5">
    <source>
        <dbReference type="ARBA" id="ARBA00015162"/>
    </source>
</evidence>
<sequence length="1064" mass="117141">MEAIRQRQYREGTTIYTDRSSGMRVDPRPTQSKPRTQPIKGQLVEDLGSDFGPRAQGGSGAVRGVQAGSLKGKGRADSPINLEDDSFAYDWDVDTSRDELDVISPVKGTWASASNRLKSARAQEKEDAVVIKGQVHAYNPSFLPRKNKFPDFKKKNRPAPDPILAADHSQDTSDCQVVDGTTYHFPPPPERSAPAPVPKQHPPPPRTFGTKTAATRQEVLTKPFKVPSPAQPSSSAGSSNSTASSSKTSNFPIADTFNKSKLFSERKTNDLKSRPPSPRPIRAFPLTISFSDEDRANEKTPRPQPPKPREERPPAPFPMAPLLKKSQETPLGEPTPRPRPQPKPKRIAAMPIDVDSESEAESHKAKVATKIKPFPMDFGSSNDMEKESKPVSKRPQRSKARVVYSSASEQAESSEDEQPKKRALRAFPMSTQVLRGIGNSPSPGKRASEDSGPEDAARNSRKRRRRSSEDRLSEAPSSSPGEQRVSFNSEIHFFDPNLDPSTLCPWCDDPLPPTPSPHLVALIAKVRQKSRLEKRPTNPLGLWANPSVYAHVCARHAFEAEHIPEAEKNGWPTSIQWSELRDRVGKLRDQLQAIIEDVDEEFDPKRQKAEDMETITEETELGENEEDEELQLVRPRKGSVFWRDVVQNVKKEGSRQASGVRGQFSNFEKTQPGYYGELGYMILNQIIYDLFPPSSFDPDSTLPLIPTEFIQLVLIPEAALALIMEDMSQSRSASIRTLRDSTAYGVAMFPDEGGAHVGDTIVEQRAKNRRKEIGDDAEPEDDRASESAASDARSSKAKGKRRGRPPKQPKQLAVESSEGEGWETTMGLKRKPSCQGSSQPKASGSIKPTRKPKPLTATPTATPDVIMVSDSADSAKPKARPKPTRKPKPRSPSASDLNIPREVDTAIDLCQTSDYSDIQAIEHQLSQPHDVTSSSEKENVHRGSDTDIDLDEIEAPPNSSLPAMREVTWDMEGKHHIRERSSSVAPLSDVDATPRKKRTFSRTSSTSSTTALVNGASGSGSVSDNGKKKAVGGFIIEKGVRKKGAGSDWFQPTIEVLSEDDEIL</sequence>
<evidence type="ECO:0000313" key="10">
    <source>
        <dbReference type="EMBL" id="TCD71775.1"/>
    </source>
</evidence>
<feature type="region of interest" description="Disordered" evidence="8">
    <location>
        <begin position="769"/>
        <end position="902"/>
    </location>
</feature>
<evidence type="ECO:0000259" key="9">
    <source>
        <dbReference type="SMART" id="SM01312"/>
    </source>
</evidence>
<comment type="function">
    <text evidence="1">May be involved in a process influencing telomere capping.</text>
</comment>
<comment type="similarity">
    <text evidence="4">Belongs to the RTC4 family.</text>
</comment>
<comment type="subcellular location">
    <subcellularLocation>
        <location evidence="3">Cytoplasm</location>
    </subcellularLocation>
    <subcellularLocation>
        <location evidence="2">Nucleus</location>
    </subcellularLocation>
</comment>
<feature type="compositionally biased region" description="Basic and acidic residues" evidence="8">
    <location>
        <begin position="292"/>
        <end position="313"/>
    </location>
</feature>
<keyword evidence="11" id="KW-1185">Reference proteome</keyword>
<comment type="caution">
    <text evidence="10">The sequence shown here is derived from an EMBL/GenBank/DDBJ whole genome shotgun (WGS) entry which is preliminary data.</text>
</comment>
<gene>
    <name evidence="10" type="ORF">EIP91_003118</name>
</gene>
<evidence type="ECO:0000256" key="7">
    <source>
        <dbReference type="ARBA" id="ARBA00023242"/>
    </source>
</evidence>
<evidence type="ECO:0000313" key="11">
    <source>
        <dbReference type="Proteomes" id="UP000292702"/>
    </source>
</evidence>
<evidence type="ECO:0000256" key="6">
    <source>
        <dbReference type="ARBA" id="ARBA00022490"/>
    </source>
</evidence>
<dbReference type="GO" id="GO:0005737">
    <property type="term" value="C:cytoplasm"/>
    <property type="evidence" value="ECO:0007669"/>
    <property type="project" value="UniProtKB-SubCell"/>
</dbReference>
<dbReference type="AlphaFoldDB" id="A0A4R0RXM5"/>
<feature type="compositionally biased region" description="Basic residues" evidence="8">
    <location>
        <begin position="795"/>
        <end position="807"/>
    </location>
</feature>
<dbReference type="Proteomes" id="UP000292702">
    <property type="component" value="Unassembled WGS sequence"/>
</dbReference>
<feature type="compositionally biased region" description="Basic and acidic residues" evidence="8">
    <location>
        <begin position="262"/>
        <end position="273"/>
    </location>
</feature>
<proteinExistence type="inferred from homology"/>